<keyword evidence="2" id="KW-1185">Reference proteome</keyword>
<protein>
    <submittedName>
        <fullName evidence="1">Uncharacterized protein</fullName>
    </submittedName>
</protein>
<proteinExistence type="predicted"/>
<name>A0ABP7AEJ4_9MICO</name>
<organism evidence="1 2">
    <name type="scientific">Microbacterium awajiense</name>
    <dbReference type="NCBI Taxonomy" id="415214"/>
    <lineage>
        <taxon>Bacteria</taxon>
        <taxon>Bacillati</taxon>
        <taxon>Actinomycetota</taxon>
        <taxon>Actinomycetes</taxon>
        <taxon>Micrococcales</taxon>
        <taxon>Microbacteriaceae</taxon>
        <taxon>Microbacterium</taxon>
    </lineage>
</organism>
<dbReference type="RefSeq" id="WP_344737022.1">
    <property type="nucleotide sequence ID" value="NZ_BAAAYU010000003.1"/>
</dbReference>
<accession>A0ABP7AEJ4</accession>
<dbReference type="EMBL" id="BAAAYU010000003">
    <property type="protein sequence ID" value="GAA3630565.1"/>
    <property type="molecule type" value="Genomic_DNA"/>
</dbReference>
<sequence length="199" mass="22646">MPGWSASEIEAELAARYRDDPAYRAEVDERREQQQARSLERKRKLAPFKADLSRAGVTETYDRMTGRGYADERIFDVAFLHLSQRGGDDETRAWIARSFETRGAAPHWDRLAAMYLAAEGPQEREALAAALCTSARSTNVEQMKQFVQTPELGSSRIFFLRPINRLDRKGGRDFVLTLLGDPELGPEADRVRRRVSRNS</sequence>
<dbReference type="Proteomes" id="UP001501697">
    <property type="component" value="Unassembled WGS sequence"/>
</dbReference>
<gene>
    <name evidence="1" type="ORF">GCM10022200_11620</name>
</gene>
<reference evidence="2" key="1">
    <citation type="journal article" date="2019" name="Int. J. Syst. Evol. Microbiol.">
        <title>The Global Catalogue of Microorganisms (GCM) 10K type strain sequencing project: providing services to taxonomists for standard genome sequencing and annotation.</title>
        <authorList>
            <consortium name="The Broad Institute Genomics Platform"/>
            <consortium name="The Broad Institute Genome Sequencing Center for Infectious Disease"/>
            <person name="Wu L."/>
            <person name="Ma J."/>
        </authorList>
    </citation>
    <scope>NUCLEOTIDE SEQUENCE [LARGE SCALE GENOMIC DNA]</scope>
    <source>
        <strain evidence="2">JCM 16544</strain>
    </source>
</reference>
<comment type="caution">
    <text evidence="1">The sequence shown here is derived from an EMBL/GenBank/DDBJ whole genome shotgun (WGS) entry which is preliminary data.</text>
</comment>
<evidence type="ECO:0000313" key="2">
    <source>
        <dbReference type="Proteomes" id="UP001501697"/>
    </source>
</evidence>
<evidence type="ECO:0000313" key="1">
    <source>
        <dbReference type="EMBL" id="GAA3630565.1"/>
    </source>
</evidence>